<feature type="region of interest" description="Disordered" evidence="1">
    <location>
        <begin position="17"/>
        <end position="62"/>
    </location>
</feature>
<name>A0A4R0RBW1_9APHY</name>
<dbReference type="PANTHER" id="PTHR24216">
    <property type="entry name" value="PAXILLIN-RELATED"/>
    <property type="match status" value="1"/>
</dbReference>
<gene>
    <name evidence="3" type="ORF">EIP91_002675</name>
</gene>
<sequence length="1200" mass="135811">MPSLTQRLSFATLRARFKSKDSDGSDDPDLQRVRKTSRSVLSLSGRRSETLPPEGILPTIPYKTRSNDVPLSVAADTIRETPVGCHDNAPPLHQRAMSMPMPSFPEPAPSFPQPMLSFPQPLPLDKPVPPLPPPSPITYTVASPDSFGSLQSPPSSYPASPTLAASSPQLQTFSPRAMSMPVPSFPEPAPSFPQPMLSFPQPLPLDKPVPPLPPPSPITYTVASPDSFGSLQSPPSSYPASPTLAASSPQLQTFSPVMNLHAAGILSQVDAGPKSTKAEKLLNKLDDAIASSNDPKGLVSTGIATVKAVLDSSGALKAIEAGVNSFVDDIPWLMKGLDEVAKIHPVVTVAVLAFKAVYTMEMTRRENDKRIRSLYVEMKEMIAVLIQLKDVKDPKDVGPDGKTIAARMQSLCEKAADNIKECANACDSYTKKRLVVKVLKGHSWEVKLVGFVGTFTQRKTDFQQALAIHTARTVDAIQGIVSDTQVSVAALDQKMDLFFKMFALNIPKLELDMRSKMQEKGDPDTVLNNDVALKALNDYENEIRPKQGSNVKGGERIVSEFTVKDLKDELHENVDAAVNENFQIFERKFLLHQNQLQEQLTKSIHEVIIAVREGPHDKIKNPELKEMWKEMNWRRNVKASLFVMTLRDLFREKGEENSNGMEALEDWALKYIDATWLQSIMEAFDDDASGYITVVELNRFTDALPDSLGWSLPHWIAYWAVGWQLTTQKYKTQIEEIMDKMFSFVAFVLPENRKRVEYYLSMVWKFVSQIIQGLNYPNEAPEHVAEKFTAYVEHEEDRLRKNLELIKYDIDALDTMQVVAGGKIEKHILPMMYLLLSRDFKLFRVAQTKVLHDEELWDAADSLMWLNDAAVYRMRDLTELFQQRKLDTALQLKKFACGIFDYMNDSTPLWSMSKLKEPGYTYRRYTLEELSAEPEFDEEGVLNYAIKTTTAVVTEAFDASENNGVSGIPDYTPNGLHRQGTWCGNNYNYTLEEFPVETMDTFHFNPDNASEPTFAYSYTEANEIDPGPFKLSGSCSKGEDGVLKVTWQVEYEEGKGTEHFIGHFDEQGSIVGYRSWSEDVSEAKHDTLFIYRRIPAEVMVLRPSPSELSANKYRALWQFAIKYARREVTKKAWSWSYFAERRRIRERYIKLNIQHWWYGRSLTDEEHVEFLECRKALTTAESLFYRSIREYAMAIMPKHQ</sequence>
<feature type="compositionally biased region" description="Polar residues" evidence="1">
    <location>
        <begin position="137"/>
        <end position="166"/>
    </location>
</feature>
<evidence type="ECO:0000313" key="4">
    <source>
        <dbReference type="Proteomes" id="UP000292702"/>
    </source>
</evidence>
<evidence type="ECO:0000259" key="2">
    <source>
        <dbReference type="PROSITE" id="PS50222"/>
    </source>
</evidence>
<comment type="caution">
    <text evidence="3">The sequence shown here is derived from an EMBL/GenBank/DDBJ whole genome shotgun (WGS) entry which is preliminary data.</text>
</comment>
<dbReference type="STRING" id="92696.A0A4R0RBW1"/>
<feature type="compositionally biased region" description="Polar residues" evidence="1">
    <location>
        <begin position="218"/>
        <end position="244"/>
    </location>
</feature>
<dbReference type="OrthoDB" id="2122982at2759"/>
<organism evidence="3 4">
    <name type="scientific">Steccherinum ochraceum</name>
    <dbReference type="NCBI Taxonomy" id="92696"/>
    <lineage>
        <taxon>Eukaryota</taxon>
        <taxon>Fungi</taxon>
        <taxon>Dikarya</taxon>
        <taxon>Basidiomycota</taxon>
        <taxon>Agaricomycotina</taxon>
        <taxon>Agaricomycetes</taxon>
        <taxon>Polyporales</taxon>
        <taxon>Steccherinaceae</taxon>
        <taxon>Steccherinum</taxon>
    </lineage>
</organism>
<dbReference type="InterPro" id="IPR018247">
    <property type="entry name" value="EF_Hand_1_Ca_BS"/>
</dbReference>
<proteinExistence type="predicted"/>
<dbReference type="GO" id="GO:0005509">
    <property type="term" value="F:calcium ion binding"/>
    <property type="evidence" value="ECO:0007669"/>
    <property type="project" value="InterPro"/>
</dbReference>
<dbReference type="PROSITE" id="PS00018">
    <property type="entry name" value="EF_HAND_1"/>
    <property type="match status" value="1"/>
</dbReference>
<dbReference type="InterPro" id="IPR002048">
    <property type="entry name" value="EF_hand_dom"/>
</dbReference>
<evidence type="ECO:0000256" key="1">
    <source>
        <dbReference type="SAM" id="MobiDB-lite"/>
    </source>
</evidence>
<feature type="domain" description="EF-hand" evidence="2">
    <location>
        <begin position="672"/>
        <end position="707"/>
    </location>
</feature>
<dbReference type="AlphaFoldDB" id="A0A4R0RBW1"/>
<feature type="region of interest" description="Disordered" evidence="1">
    <location>
        <begin position="216"/>
        <end position="244"/>
    </location>
</feature>
<reference evidence="3 4" key="1">
    <citation type="submission" date="2018-11" db="EMBL/GenBank/DDBJ databases">
        <title>Genome assembly of Steccherinum ochraceum LE-BIN_3174, the white-rot fungus of the Steccherinaceae family (The Residual Polyporoid clade, Polyporales, Basidiomycota).</title>
        <authorList>
            <person name="Fedorova T.V."/>
            <person name="Glazunova O.A."/>
            <person name="Landesman E.O."/>
            <person name="Moiseenko K.V."/>
            <person name="Psurtseva N.V."/>
            <person name="Savinova O.S."/>
            <person name="Shakhova N.V."/>
            <person name="Tyazhelova T.V."/>
            <person name="Vasina D.V."/>
        </authorList>
    </citation>
    <scope>NUCLEOTIDE SEQUENCE [LARGE SCALE GENOMIC DNA]</scope>
    <source>
        <strain evidence="3 4">LE-BIN_3174</strain>
    </source>
</reference>
<accession>A0A4R0RBW1</accession>
<feature type="region of interest" description="Disordered" evidence="1">
    <location>
        <begin position="133"/>
        <end position="166"/>
    </location>
</feature>
<keyword evidence="4" id="KW-1185">Reference proteome</keyword>
<protein>
    <recommendedName>
        <fullName evidence="2">EF-hand domain-containing protein</fullName>
    </recommendedName>
</protein>
<dbReference type="PANTHER" id="PTHR24216:SF65">
    <property type="entry name" value="PAXILLIN-LIKE PROTEIN 1"/>
    <property type="match status" value="1"/>
</dbReference>
<dbReference type="EMBL" id="RWJN01000180">
    <property type="protein sequence ID" value="TCD65461.1"/>
    <property type="molecule type" value="Genomic_DNA"/>
</dbReference>
<dbReference type="Proteomes" id="UP000292702">
    <property type="component" value="Unassembled WGS sequence"/>
</dbReference>
<dbReference type="PROSITE" id="PS50222">
    <property type="entry name" value="EF_HAND_2"/>
    <property type="match status" value="1"/>
</dbReference>
<evidence type="ECO:0000313" key="3">
    <source>
        <dbReference type="EMBL" id="TCD65461.1"/>
    </source>
</evidence>